<evidence type="ECO:0000256" key="3">
    <source>
        <dbReference type="ARBA" id="ARBA00022884"/>
    </source>
</evidence>
<dbReference type="AlphaFoldDB" id="A0A6M8SL70"/>
<dbReference type="InterPro" id="IPR001912">
    <property type="entry name" value="Ribosomal_uS4_N"/>
</dbReference>
<dbReference type="GO" id="GO:0019843">
    <property type="term" value="F:rRNA binding"/>
    <property type="evidence" value="ECO:0007669"/>
    <property type="project" value="UniProtKB-UniRule"/>
</dbReference>
<dbReference type="SUPFAM" id="SSF55174">
    <property type="entry name" value="Alpha-L RNA-binding motif"/>
    <property type="match status" value="1"/>
</dbReference>
<dbReference type="HAMAP" id="MF_01306_B">
    <property type="entry name" value="Ribosomal_uS4_B"/>
    <property type="match status" value="1"/>
</dbReference>
<keyword evidence="3 7" id="KW-0694">RNA-binding</keyword>
<dbReference type="SMART" id="SM01390">
    <property type="entry name" value="Ribosomal_S4"/>
    <property type="match status" value="1"/>
</dbReference>
<dbReference type="InterPro" id="IPR005709">
    <property type="entry name" value="Ribosomal_uS4_bac-type"/>
</dbReference>
<dbReference type="GO" id="GO:0015935">
    <property type="term" value="C:small ribosomal subunit"/>
    <property type="evidence" value="ECO:0007669"/>
    <property type="project" value="InterPro"/>
</dbReference>
<feature type="domain" description="Small ribosomal subunit protein uS4 N-terminal" evidence="10">
    <location>
        <begin position="3"/>
        <end position="96"/>
    </location>
</feature>
<comment type="similarity">
    <text evidence="1 7 8">Belongs to the universal ribosomal protein uS4 family.</text>
</comment>
<proteinExistence type="inferred from homology"/>
<dbReference type="NCBIfam" id="TIGR01017">
    <property type="entry name" value="rpsD_bact"/>
    <property type="match status" value="1"/>
</dbReference>
<dbReference type="Gene3D" id="3.10.290.10">
    <property type="entry name" value="RNA-binding S4 domain"/>
    <property type="match status" value="1"/>
</dbReference>
<evidence type="ECO:0000256" key="5">
    <source>
        <dbReference type="ARBA" id="ARBA00023274"/>
    </source>
</evidence>
<dbReference type="PROSITE" id="PS00632">
    <property type="entry name" value="RIBOSOMAL_S4"/>
    <property type="match status" value="1"/>
</dbReference>
<keyword evidence="5 7" id="KW-0687">Ribonucleoprotein</keyword>
<dbReference type="CDD" id="cd00165">
    <property type="entry name" value="S4"/>
    <property type="match status" value="1"/>
</dbReference>
<protein>
    <recommendedName>
        <fullName evidence="6 7">Small ribosomal subunit protein uS4</fullName>
    </recommendedName>
</protein>
<dbReference type="KEGG" id="dee:HQN60_03860"/>
<dbReference type="Gene3D" id="1.10.1050.10">
    <property type="entry name" value="Ribosomal Protein S4 Delta 41, Chain A, domain 1"/>
    <property type="match status" value="1"/>
</dbReference>
<feature type="domain" description="RNA-binding S4" evidence="9">
    <location>
        <begin position="97"/>
        <end position="161"/>
    </location>
</feature>
<reference evidence="11 12" key="1">
    <citation type="submission" date="2020-05" db="EMBL/GenBank/DDBJ databases">
        <title>Complete genome sequence of Deefgea sp. D17.</title>
        <authorList>
            <person name="Bae J.-W."/>
            <person name="Han J.E."/>
        </authorList>
    </citation>
    <scope>NUCLEOTIDE SEQUENCE [LARGE SCALE GENOMIC DNA]</scope>
    <source>
        <strain evidence="11 12">D17</strain>
    </source>
</reference>
<dbReference type="GO" id="GO:0003735">
    <property type="term" value="F:structural constituent of ribosome"/>
    <property type="evidence" value="ECO:0007669"/>
    <property type="project" value="InterPro"/>
</dbReference>
<evidence type="ECO:0000256" key="4">
    <source>
        <dbReference type="ARBA" id="ARBA00022980"/>
    </source>
</evidence>
<dbReference type="Proteomes" id="UP000504844">
    <property type="component" value="Chromosome"/>
</dbReference>
<evidence type="ECO:0000259" key="10">
    <source>
        <dbReference type="SMART" id="SM01390"/>
    </source>
</evidence>
<accession>A0A6M8SL70</accession>
<keyword evidence="2 7" id="KW-0699">rRNA-binding</keyword>
<evidence type="ECO:0000256" key="2">
    <source>
        <dbReference type="ARBA" id="ARBA00022730"/>
    </source>
</evidence>
<evidence type="ECO:0000259" key="9">
    <source>
        <dbReference type="SMART" id="SM00363"/>
    </source>
</evidence>
<evidence type="ECO:0000256" key="1">
    <source>
        <dbReference type="ARBA" id="ARBA00007465"/>
    </source>
</evidence>
<keyword evidence="4 7" id="KW-0689">Ribosomal protein</keyword>
<name>A0A6M8SL70_9NEIS</name>
<dbReference type="RefSeq" id="WP_027469947.1">
    <property type="nucleotide sequence ID" value="NZ_CP054143.1"/>
</dbReference>
<evidence type="ECO:0000313" key="11">
    <source>
        <dbReference type="EMBL" id="QKJ65922.1"/>
    </source>
</evidence>
<comment type="subunit">
    <text evidence="7">Part of the 30S ribosomal subunit. Contacts protein S5. The interaction surface between S4 and S5 is involved in control of translational fidelity.</text>
</comment>
<dbReference type="PROSITE" id="PS50889">
    <property type="entry name" value="S4"/>
    <property type="match status" value="1"/>
</dbReference>
<gene>
    <name evidence="7 11" type="primary">rpsD</name>
    <name evidence="11" type="ORF">HQN60_03860</name>
</gene>
<organism evidence="11 12">
    <name type="scientific">Deefgea piscis</name>
    <dbReference type="NCBI Taxonomy" id="2739061"/>
    <lineage>
        <taxon>Bacteria</taxon>
        <taxon>Pseudomonadati</taxon>
        <taxon>Pseudomonadota</taxon>
        <taxon>Betaproteobacteria</taxon>
        <taxon>Neisseriales</taxon>
        <taxon>Chitinibacteraceae</taxon>
        <taxon>Deefgea</taxon>
    </lineage>
</organism>
<comment type="function">
    <text evidence="7">With S5 and S12 plays an important role in translational accuracy.</text>
</comment>
<evidence type="ECO:0000256" key="8">
    <source>
        <dbReference type="RuleBase" id="RU003699"/>
    </source>
</evidence>
<dbReference type="GO" id="GO:0042274">
    <property type="term" value="P:ribosomal small subunit biogenesis"/>
    <property type="evidence" value="ECO:0007669"/>
    <property type="project" value="TreeGrafter"/>
</dbReference>
<evidence type="ECO:0000256" key="7">
    <source>
        <dbReference type="HAMAP-Rule" id="MF_01306"/>
    </source>
</evidence>
<comment type="function">
    <text evidence="7">One of the primary rRNA binding proteins, it binds directly to 16S rRNA where it nucleates assembly of the body of the 30S subunit.</text>
</comment>
<dbReference type="NCBIfam" id="NF003717">
    <property type="entry name" value="PRK05327.1"/>
    <property type="match status" value="1"/>
</dbReference>
<dbReference type="InterPro" id="IPR022801">
    <property type="entry name" value="Ribosomal_uS4"/>
</dbReference>
<keyword evidence="12" id="KW-1185">Reference proteome</keyword>
<dbReference type="FunFam" id="1.10.1050.10:FF:000001">
    <property type="entry name" value="30S ribosomal protein S4"/>
    <property type="match status" value="1"/>
</dbReference>
<dbReference type="InterPro" id="IPR036986">
    <property type="entry name" value="S4_RNA-bd_sf"/>
</dbReference>
<dbReference type="PANTHER" id="PTHR11831:SF4">
    <property type="entry name" value="SMALL RIBOSOMAL SUBUNIT PROTEIN US4M"/>
    <property type="match status" value="1"/>
</dbReference>
<dbReference type="EMBL" id="CP054143">
    <property type="protein sequence ID" value="QKJ65922.1"/>
    <property type="molecule type" value="Genomic_DNA"/>
</dbReference>
<accession>A0A8G1LZ47</accession>
<dbReference type="InterPro" id="IPR002942">
    <property type="entry name" value="S4_RNA-bd"/>
</dbReference>
<dbReference type="FunFam" id="3.10.290.10:FF:000001">
    <property type="entry name" value="30S ribosomal protein S4"/>
    <property type="match status" value="1"/>
</dbReference>
<dbReference type="PANTHER" id="PTHR11831">
    <property type="entry name" value="30S 40S RIBOSOMAL PROTEIN"/>
    <property type="match status" value="1"/>
</dbReference>
<dbReference type="InterPro" id="IPR018079">
    <property type="entry name" value="Ribosomal_uS4_CS"/>
</dbReference>
<dbReference type="Pfam" id="PF00163">
    <property type="entry name" value="Ribosomal_S4"/>
    <property type="match status" value="1"/>
</dbReference>
<evidence type="ECO:0000313" key="12">
    <source>
        <dbReference type="Proteomes" id="UP000504844"/>
    </source>
</evidence>
<dbReference type="GO" id="GO:0006412">
    <property type="term" value="P:translation"/>
    <property type="evidence" value="ECO:0007669"/>
    <property type="project" value="UniProtKB-UniRule"/>
</dbReference>
<dbReference type="SMART" id="SM00363">
    <property type="entry name" value="S4"/>
    <property type="match status" value="1"/>
</dbReference>
<dbReference type="Pfam" id="PF01479">
    <property type="entry name" value="S4"/>
    <property type="match status" value="1"/>
</dbReference>
<evidence type="ECO:0000256" key="6">
    <source>
        <dbReference type="ARBA" id="ARBA00035254"/>
    </source>
</evidence>
<sequence>MARYIGPKCKLARREGTDLFLKSARRSLDSKCKLEQAPGQHGAKKNTRQSDYGVHLREKQKIRRIYGVLERQFRGYFHEAARRKGSTGENLLKLLESRLDNVVYRMGYGSTRSESRQLVSHKAITVNGKPVNIPSFQVKAGDVVAVREKSKKQVRIQEALSLAEGIGFPNWVQVDSKKMEGVFKNMPERSDLSSDINESLVVEFYSK</sequence>